<dbReference type="PROSITE" id="PS50949">
    <property type="entry name" value="HTH_GNTR"/>
    <property type="match status" value="1"/>
</dbReference>
<keyword evidence="4" id="KW-0175">Coiled coil</keyword>
<keyword evidence="2 6" id="KW-0238">DNA-binding</keyword>
<dbReference type="CDD" id="cd07377">
    <property type="entry name" value="WHTH_GntR"/>
    <property type="match status" value="1"/>
</dbReference>
<evidence type="ECO:0000256" key="4">
    <source>
        <dbReference type="SAM" id="Coils"/>
    </source>
</evidence>
<dbReference type="SUPFAM" id="SSF46785">
    <property type="entry name" value="Winged helix' DNA-binding domain"/>
    <property type="match status" value="1"/>
</dbReference>
<dbReference type="GO" id="GO:0003677">
    <property type="term" value="F:DNA binding"/>
    <property type="evidence" value="ECO:0007669"/>
    <property type="project" value="UniProtKB-KW"/>
</dbReference>
<accession>A0A1H3JTU4</accession>
<dbReference type="Proteomes" id="UP000199529">
    <property type="component" value="Unassembled WGS sequence"/>
</dbReference>
<dbReference type="InterPro" id="IPR000524">
    <property type="entry name" value="Tscrpt_reg_HTH_GntR"/>
</dbReference>
<dbReference type="Pfam" id="PF07729">
    <property type="entry name" value="FCD"/>
    <property type="match status" value="1"/>
</dbReference>
<evidence type="ECO:0000256" key="1">
    <source>
        <dbReference type="ARBA" id="ARBA00023015"/>
    </source>
</evidence>
<dbReference type="SMART" id="SM00895">
    <property type="entry name" value="FCD"/>
    <property type="match status" value="1"/>
</dbReference>
<dbReference type="GO" id="GO:0003700">
    <property type="term" value="F:DNA-binding transcription factor activity"/>
    <property type="evidence" value="ECO:0007669"/>
    <property type="project" value="InterPro"/>
</dbReference>
<name>A0A1H3JTU4_9PSEU</name>
<dbReference type="Gene3D" id="1.20.120.530">
    <property type="entry name" value="GntR ligand-binding domain-like"/>
    <property type="match status" value="1"/>
</dbReference>
<gene>
    <name evidence="6" type="ORF">SAMN05216215_1026114</name>
</gene>
<dbReference type="Gene3D" id="1.10.10.10">
    <property type="entry name" value="Winged helix-like DNA-binding domain superfamily/Winged helix DNA-binding domain"/>
    <property type="match status" value="1"/>
</dbReference>
<proteinExistence type="predicted"/>
<feature type="coiled-coil region" evidence="4">
    <location>
        <begin position="116"/>
        <end position="146"/>
    </location>
</feature>
<dbReference type="InterPro" id="IPR036388">
    <property type="entry name" value="WH-like_DNA-bd_sf"/>
</dbReference>
<dbReference type="SMART" id="SM00345">
    <property type="entry name" value="HTH_GNTR"/>
    <property type="match status" value="1"/>
</dbReference>
<dbReference type="Pfam" id="PF00392">
    <property type="entry name" value="GntR"/>
    <property type="match status" value="1"/>
</dbReference>
<feature type="domain" description="HTH gntR-type" evidence="5">
    <location>
        <begin position="8"/>
        <end position="76"/>
    </location>
</feature>
<reference evidence="7" key="1">
    <citation type="submission" date="2016-10" db="EMBL/GenBank/DDBJ databases">
        <authorList>
            <person name="Varghese N."/>
            <person name="Submissions S."/>
        </authorList>
    </citation>
    <scope>NUCLEOTIDE SEQUENCE [LARGE SCALE GENOMIC DNA]</scope>
    <source>
        <strain evidence="7">CGMCC 4.3530</strain>
    </source>
</reference>
<dbReference type="AlphaFoldDB" id="A0A1H3JTU4"/>
<evidence type="ECO:0000259" key="5">
    <source>
        <dbReference type="PROSITE" id="PS50949"/>
    </source>
</evidence>
<protein>
    <submittedName>
        <fullName evidence="6">DNA-binding transcriptional regulator, FadR family</fullName>
    </submittedName>
</protein>
<dbReference type="InterPro" id="IPR036390">
    <property type="entry name" value="WH_DNA-bd_sf"/>
</dbReference>
<dbReference type="PANTHER" id="PTHR43537:SF5">
    <property type="entry name" value="UXU OPERON TRANSCRIPTIONAL REGULATOR"/>
    <property type="match status" value="1"/>
</dbReference>
<keyword evidence="1" id="KW-0805">Transcription regulation</keyword>
<sequence length="239" mass="26294">MSREGVRVSLPEELAERLLGAIIDGTHPPGVALPSESELAEQFSVSRLTVREAVKALRVQNVVRIQRGRGTYVNPPAQWTALDPMIRAATAPRSSRVVSESLIDARRLLEVGAAELAAVKRTAADLAQLREQLQDMQSAADTDDVELFVAADIAFHNTVMQATGNAFIPLMFEPFGRLLVEGRRETSSVREIRANAIEHHTKILQALESGDPARARQAMIDHLAQTSEDLRTHLIDKRP</sequence>
<dbReference type="PANTHER" id="PTHR43537">
    <property type="entry name" value="TRANSCRIPTIONAL REGULATOR, GNTR FAMILY"/>
    <property type="match status" value="1"/>
</dbReference>
<dbReference type="EMBL" id="FNOK01000026">
    <property type="protein sequence ID" value="SDY43410.1"/>
    <property type="molecule type" value="Genomic_DNA"/>
</dbReference>
<evidence type="ECO:0000256" key="3">
    <source>
        <dbReference type="ARBA" id="ARBA00023163"/>
    </source>
</evidence>
<dbReference type="InterPro" id="IPR011711">
    <property type="entry name" value="GntR_C"/>
</dbReference>
<organism evidence="6 7">
    <name type="scientific">Saccharopolyspora shandongensis</name>
    <dbReference type="NCBI Taxonomy" id="418495"/>
    <lineage>
        <taxon>Bacteria</taxon>
        <taxon>Bacillati</taxon>
        <taxon>Actinomycetota</taxon>
        <taxon>Actinomycetes</taxon>
        <taxon>Pseudonocardiales</taxon>
        <taxon>Pseudonocardiaceae</taxon>
        <taxon>Saccharopolyspora</taxon>
    </lineage>
</organism>
<dbReference type="STRING" id="418495.SAMN05216215_1026114"/>
<evidence type="ECO:0000313" key="7">
    <source>
        <dbReference type="Proteomes" id="UP000199529"/>
    </source>
</evidence>
<dbReference type="InterPro" id="IPR008920">
    <property type="entry name" value="TF_FadR/GntR_C"/>
</dbReference>
<evidence type="ECO:0000313" key="6">
    <source>
        <dbReference type="EMBL" id="SDY43410.1"/>
    </source>
</evidence>
<evidence type="ECO:0000256" key="2">
    <source>
        <dbReference type="ARBA" id="ARBA00023125"/>
    </source>
</evidence>
<keyword evidence="3" id="KW-0804">Transcription</keyword>
<keyword evidence="7" id="KW-1185">Reference proteome</keyword>
<dbReference type="PRINTS" id="PR00035">
    <property type="entry name" value="HTHGNTR"/>
</dbReference>
<dbReference type="SUPFAM" id="SSF48008">
    <property type="entry name" value="GntR ligand-binding domain-like"/>
    <property type="match status" value="1"/>
</dbReference>